<keyword evidence="2" id="KW-1185">Reference proteome</keyword>
<evidence type="ECO:0000313" key="1">
    <source>
        <dbReference type="EMBL" id="SUP42144.1"/>
    </source>
</evidence>
<dbReference type="Proteomes" id="UP000255367">
    <property type="component" value="Unassembled WGS sequence"/>
</dbReference>
<gene>
    <name evidence="1" type="ORF">NCTC12020_00786</name>
</gene>
<dbReference type="AlphaFoldDB" id="A0A380NL66"/>
<protein>
    <submittedName>
        <fullName evidence="1">Protein of uncharacterized function (DUF1292)</fullName>
    </submittedName>
</protein>
<evidence type="ECO:0000313" key="2">
    <source>
        <dbReference type="Proteomes" id="UP000255367"/>
    </source>
</evidence>
<dbReference type="OrthoDB" id="1624575at2"/>
<reference evidence="1 2" key="1">
    <citation type="submission" date="2018-06" db="EMBL/GenBank/DDBJ databases">
        <authorList>
            <consortium name="Pathogen Informatics"/>
            <person name="Doyle S."/>
        </authorList>
    </citation>
    <scope>NUCLEOTIDE SEQUENCE [LARGE SCALE GENOMIC DNA]</scope>
    <source>
        <strain evidence="1 2">NCTC12020</strain>
    </source>
</reference>
<proteinExistence type="predicted"/>
<dbReference type="EMBL" id="UHIO01000001">
    <property type="protein sequence ID" value="SUP42144.1"/>
    <property type="molecule type" value="Genomic_DNA"/>
</dbReference>
<sequence length="97" mass="10934">MVEQGYEGEMSVVVIDDGEGNEMYYEEDMIINHEGKEFAVLISLPPEECEPGCKCHEEPEVIIARIDQEDGEDVYVAPTDEEFESVLALYEAGLDEE</sequence>
<dbReference type="Pfam" id="PF06949">
    <property type="entry name" value="DUF1292"/>
    <property type="match status" value="1"/>
</dbReference>
<dbReference type="RefSeq" id="WP_115310000.1">
    <property type="nucleotide sequence ID" value="NZ_UHIO01000001.1"/>
</dbReference>
<dbReference type="InterPro" id="IPR009711">
    <property type="entry name" value="UPF0473"/>
</dbReference>
<organism evidence="1 2">
    <name type="scientific">Veillonella criceti</name>
    <dbReference type="NCBI Taxonomy" id="103891"/>
    <lineage>
        <taxon>Bacteria</taxon>
        <taxon>Bacillati</taxon>
        <taxon>Bacillota</taxon>
        <taxon>Negativicutes</taxon>
        <taxon>Veillonellales</taxon>
        <taxon>Veillonellaceae</taxon>
        <taxon>Veillonella</taxon>
    </lineage>
</organism>
<accession>A0A380NL66</accession>
<name>A0A380NL66_9FIRM</name>